<dbReference type="PROSITE" id="PS51257">
    <property type="entry name" value="PROKAR_LIPOPROTEIN"/>
    <property type="match status" value="1"/>
</dbReference>
<accession>A0A9D1SJ66</accession>
<sequence>MKKKFIALAMVVIMVLGTVAGTLIGCDIITTNAEKDYKQVVATVQYGGLSDVVLKGELRTIYNSYGPMYVQYYGMTEEEALEYLFDSLARQSLLLLKAKAELAKEMGVTFGNDSDITKLLTDDEIRYCIQRANAEFKSQWEANIEERENEQAANDNADEETPSEEEETDEELEARPVREEQEPSTDYVDQGFVADEEHAFPAVFSEWYNEQIAQVQKEIDELNEQIANAGDADTSELEAKLDEARTKRSNMRSAYTDLLNSLTDNYTDYDYFLNAQYESRIAEKYEELLGKELTVSVEEVDEYIKVIGKTNVDELLDEDAYASAVEGGTIVKHYEKGYFNVRSILLGFTEEQKTYLTSLTDRLGEDNVDVFRAVVALGTAGIDAGYTGINTSSSVVEDIVARWGNKGIGINISNTEYDASTDALKDAYTARNVNYADVLAAMVKYISASTSEFLATAQSVMGEEYAANESVLKQYAIGEAFTDLMYLVNDDDGMFESESYQVTPDGAATSYVEEYAVLARRLYKESESDTRAEIGKMAVSESNRGDLMISGTTSDALFNNDAFPEAAGVQYSIYVSEMTSTIADGKKIDAPVYTFVTEDGSISFIINTYGIQIVMINGYAFDEAQIGATVSSEVDEAGHTWYVLGDGYEYQTVVTVNYKVDDDFSYALDENDEKIIESITVERKTLKESFRESMLEGKKSDSYNTAINKFVSENEDACVTKNEKVYQGLLSELTQA</sequence>
<feature type="coiled-coil region" evidence="1">
    <location>
        <begin position="205"/>
        <end position="254"/>
    </location>
</feature>
<feature type="region of interest" description="Disordered" evidence="2">
    <location>
        <begin position="145"/>
        <end position="186"/>
    </location>
</feature>
<dbReference type="Proteomes" id="UP000824145">
    <property type="component" value="Unassembled WGS sequence"/>
</dbReference>
<reference evidence="3" key="2">
    <citation type="journal article" date="2021" name="PeerJ">
        <title>Extensive microbial diversity within the chicken gut microbiome revealed by metagenomics and culture.</title>
        <authorList>
            <person name="Gilroy R."/>
            <person name="Ravi A."/>
            <person name="Getino M."/>
            <person name="Pursley I."/>
            <person name="Horton D.L."/>
            <person name="Alikhan N.F."/>
            <person name="Baker D."/>
            <person name="Gharbi K."/>
            <person name="Hall N."/>
            <person name="Watson M."/>
            <person name="Adriaenssens E.M."/>
            <person name="Foster-Nyarko E."/>
            <person name="Jarju S."/>
            <person name="Secka A."/>
            <person name="Antonio M."/>
            <person name="Oren A."/>
            <person name="Chaudhuri R.R."/>
            <person name="La Ragione R."/>
            <person name="Hildebrand F."/>
            <person name="Pallen M.J."/>
        </authorList>
    </citation>
    <scope>NUCLEOTIDE SEQUENCE</scope>
    <source>
        <strain evidence="3">9366</strain>
    </source>
</reference>
<gene>
    <name evidence="3" type="ORF">IAB07_01440</name>
</gene>
<evidence type="ECO:0000313" key="3">
    <source>
        <dbReference type="EMBL" id="HIU62419.1"/>
    </source>
</evidence>
<protein>
    <submittedName>
        <fullName evidence="3">Uncharacterized protein</fullName>
    </submittedName>
</protein>
<evidence type="ECO:0000256" key="2">
    <source>
        <dbReference type="SAM" id="MobiDB-lite"/>
    </source>
</evidence>
<name>A0A9D1SJ66_9FIRM</name>
<reference evidence="3" key="1">
    <citation type="submission" date="2020-10" db="EMBL/GenBank/DDBJ databases">
        <authorList>
            <person name="Gilroy R."/>
        </authorList>
    </citation>
    <scope>NUCLEOTIDE SEQUENCE</scope>
    <source>
        <strain evidence="3">9366</strain>
    </source>
</reference>
<evidence type="ECO:0000313" key="4">
    <source>
        <dbReference type="Proteomes" id="UP000824145"/>
    </source>
</evidence>
<dbReference type="EMBL" id="DVNJ01000005">
    <property type="protein sequence ID" value="HIU62419.1"/>
    <property type="molecule type" value="Genomic_DNA"/>
</dbReference>
<proteinExistence type="predicted"/>
<feature type="compositionally biased region" description="Acidic residues" evidence="2">
    <location>
        <begin position="156"/>
        <end position="172"/>
    </location>
</feature>
<evidence type="ECO:0000256" key="1">
    <source>
        <dbReference type="SAM" id="Coils"/>
    </source>
</evidence>
<organism evidence="3 4">
    <name type="scientific">Candidatus Caccalectryoclostridium excrementigallinarum</name>
    <dbReference type="NCBI Taxonomy" id="2840710"/>
    <lineage>
        <taxon>Bacteria</taxon>
        <taxon>Bacillati</taxon>
        <taxon>Bacillota</taxon>
        <taxon>Clostridia</taxon>
        <taxon>Christensenellales</taxon>
        <taxon>Christensenellaceae</taxon>
        <taxon>Christensenellaceae incertae sedis</taxon>
        <taxon>Candidatus Caccalectryoclostridium</taxon>
    </lineage>
</organism>
<comment type="caution">
    <text evidence="3">The sequence shown here is derived from an EMBL/GenBank/DDBJ whole genome shotgun (WGS) entry which is preliminary data.</text>
</comment>
<keyword evidence="1" id="KW-0175">Coiled coil</keyword>
<dbReference type="AlphaFoldDB" id="A0A9D1SJ66"/>